<dbReference type="Gene3D" id="2.20.28.10">
    <property type="match status" value="1"/>
</dbReference>
<dbReference type="InterPro" id="IPR012340">
    <property type="entry name" value="NA-bd_OB-fold"/>
</dbReference>
<dbReference type="Proteomes" id="UP001357485">
    <property type="component" value="Unassembled WGS sequence"/>
</dbReference>
<keyword evidence="3" id="KW-0547">Nucleotide-binding</keyword>
<keyword evidence="3" id="KW-0347">Helicase</keyword>
<evidence type="ECO:0000313" key="3">
    <source>
        <dbReference type="EMBL" id="KAK5178172.1"/>
    </source>
</evidence>
<accession>A0ABR0LJY3</accession>
<reference evidence="3 4" key="1">
    <citation type="submission" date="2023-08" db="EMBL/GenBank/DDBJ databases">
        <title>Black Yeasts Isolated from many extreme environments.</title>
        <authorList>
            <person name="Coleine C."/>
            <person name="Stajich J.E."/>
            <person name="Selbmann L."/>
        </authorList>
    </citation>
    <scope>NUCLEOTIDE SEQUENCE [LARGE SCALE GENOMIC DNA]</scope>
    <source>
        <strain evidence="3 4">CCFEE 536</strain>
    </source>
</reference>
<dbReference type="GO" id="GO:0003678">
    <property type="term" value="F:DNA helicase activity"/>
    <property type="evidence" value="ECO:0007669"/>
    <property type="project" value="UniProtKB-EC"/>
</dbReference>
<feature type="compositionally biased region" description="Low complexity" evidence="1">
    <location>
        <begin position="21"/>
        <end position="34"/>
    </location>
</feature>
<keyword evidence="3" id="KW-0378">Hydrolase</keyword>
<dbReference type="EC" id="3.6.4.12" evidence="3"/>
<evidence type="ECO:0000313" key="4">
    <source>
        <dbReference type="Proteomes" id="UP001357485"/>
    </source>
</evidence>
<feature type="region of interest" description="Disordered" evidence="1">
    <location>
        <begin position="19"/>
        <end position="57"/>
    </location>
</feature>
<dbReference type="InterPro" id="IPR033762">
    <property type="entry name" value="MCM_OB"/>
</dbReference>
<gene>
    <name evidence="3" type="primary">CDC54_4</name>
    <name evidence="3" type="ORF">LTR16_010862</name>
</gene>
<feature type="domain" description="MCM OB" evidence="2">
    <location>
        <begin position="90"/>
        <end position="126"/>
    </location>
</feature>
<evidence type="ECO:0000259" key="2">
    <source>
        <dbReference type="Pfam" id="PF17207"/>
    </source>
</evidence>
<dbReference type="Pfam" id="PF17207">
    <property type="entry name" value="MCM_OB"/>
    <property type="match status" value="1"/>
</dbReference>
<dbReference type="Gene3D" id="2.40.50.140">
    <property type="entry name" value="Nucleic acid-binding proteins"/>
    <property type="match status" value="1"/>
</dbReference>
<protein>
    <submittedName>
        <fullName evidence="3">MCM DNA helicase complex subunit</fullName>
        <ecNumber evidence="3">3.6.4.12</ecNumber>
    </submittedName>
</protein>
<dbReference type="EMBL" id="JAVRRA010019627">
    <property type="protein sequence ID" value="KAK5178172.1"/>
    <property type="molecule type" value="Genomic_DNA"/>
</dbReference>
<feature type="non-terminal residue" evidence="3">
    <location>
        <position position="126"/>
    </location>
</feature>
<evidence type="ECO:0000256" key="1">
    <source>
        <dbReference type="SAM" id="MobiDB-lite"/>
    </source>
</evidence>
<dbReference type="SUPFAM" id="SSF50249">
    <property type="entry name" value="Nucleic acid-binding proteins"/>
    <property type="match status" value="1"/>
</dbReference>
<keyword evidence="4" id="KW-1185">Reference proteome</keyword>
<organism evidence="3 4">
    <name type="scientific">Cryomyces antarcticus</name>
    <dbReference type="NCBI Taxonomy" id="329879"/>
    <lineage>
        <taxon>Eukaryota</taxon>
        <taxon>Fungi</taxon>
        <taxon>Dikarya</taxon>
        <taxon>Ascomycota</taxon>
        <taxon>Pezizomycotina</taxon>
        <taxon>Dothideomycetes</taxon>
        <taxon>Dothideomycetes incertae sedis</taxon>
        <taxon>Cryomyces</taxon>
    </lineage>
</organism>
<proteinExistence type="predicted"/>
<sequence>MDVAIKDAMEDLAEKRMNEMRVQQQRQQRAPSSARVRDGSSLPPLPSSDIDYDGTNGAPQVLADIPDLVREVQSRIYRARPFGLDNTINLRELNPGDMDKLVSVKGLVIRTTPVIPDMKDAFFRCS</sequence>
<dbReference type="GO" id="GO:0016787">
    <property type="term" value="F:hydrolase activity"/>
    <property type="evidence" value="ECO:0007669"/>
    <property type="project" value="UniProtKB-KW"/>
</dbReference>
<comment type="caution">
    <text evidence="3">The sequence shown here is derived from an EMBL/GenBank/DDBJ whole genome shotgun (WGS) entry which is preliminary data.</text>
</comment>
<name>A0ABR0LJY3_9PEZI</name>
<keyword evidence="3" id="KW-0067">ATP-binding</keyword>